<dbReference type="Pfam" id="PF12286">
    <property type="entry name" value="DUF3622"/>
    <property type="match status" value="1"/>
</dbReference>
<keyword evidence="2" id="KW-1185">Reference proteome</keyword>
<sequence>MKIQKYRVKIKQVGSTWTSEIWRKVSKNEAAVSKGQAGFASEQEAQSWGETELKAFLSHLGDRNQRRAEKRS</sequence>
<organism evidence="1 2">
    <name type="scientific">marine gamma proteobacterium HTCC2143</name>
    <dbReference type="NCBI Taxonomy" id="247633"/>
    <lineage>
        <taxon>Bacteria</taxon>
        <taxon>Pseudomonadati</taxon>
        <taxon>Pseudomonadota</taxon>
        <taxon>Gammaproteobacteria</taxon>
        <taxon>Cellvibrionales</taxon>
        <taxon>Spongiibacteraceae</taxon>
        <taxon>BD1-7 clade</taxon>
    </lineage>
</organism>
<name>A0YDD8_9GAMM</name>
<accession>A0YDD8</accession>
<dbReference type="Proteomes" id="UP000004931">
    <property type="component" value="Unassembled WGS sequence"/>
</dbReference>
<evidence type="ECO:0008006" key="3">
    <source>
        <dbReference type="Google" id="ProtNLM"/>
    </source>
</evidence>
<gene>
    <name evidence="1" type="ORF">GP2143_03933</name>
</gene>
<dbReference type="EMBL" id="AAVT01000004">
    <property type="protein sequence ID" value="EAW31241.1"/>
    <property type="molecule type" value="Genomic_DNA"/>
</dbReference>
<protein>
    <recommendedName>
        <fullName evidence="3">DUF3622 domain-containing protein</fullName>
    </recommendedName>
</protein>
<evidence type="ECO:0000313" key="2">
    <source>
        <dbReference type="Proteomes" id="UP000004931"/>
    </source>
</evidence>
<evidence type="ECO:0000313" key="1">
    <source>
        <dbReference type="EMBL" id="EAW31241.1"/>
    </source>
</evidence>
<dbReference type="InterPro" id="IPR022069">
    <property type="entry name" value="DUF3622"/>
</dbReference>
<comment type="caution">
    <text evidence="1">The sequence shown here is derived from an EMBL/GenBank/DDBJ whole genome shotgun (WGS) entry which is preliminary data.</text>
</comment>
<dbReference type="AlphaFoldDB" id="A0YDD8"/>
<proteinExistence type="predicted"/>
<dbReference type="OrthoDB" id="5905915at2"/>
<reference evidence="1 2" key="1">
    <citation type="journal article" date="2010" name="J. Bacteriol.">
        <title>Genome sequence of the oligotrophic marine Gammaproteobacterium HTCC2143, isolated from the Oregon Coast.</title>
        <authorList>
            <person name="Oh H.M."/>
            <person name="Kang I."/>
            <person name="Ferriera S."/>
            <person name="Giovannoni S.J."/>
            <person name="Cho J.C."/>
        </authorList>
    </citation>
    <scope>NUCLEOTIDE SEQUENCE [LARGE SCALE GENOMIC DNA]</scope>
    <source>
        <strain evidence="1 2">HTCC2143</strain>
    </source>
</reference>